<feature type="compositionally biased region" description="Basic and acidic residues" evidence="1">
    <location>
        <begin position="1"/>
        <end position="92"/>
    </location>
</feature>
<dbReference type="OrthoDB" id="3596986at2759"/>
<sequence>MSRIKAEREKREREEVEREKKAIERRERERKEREERERKEREEREENKEEGEIVEDDGKEKEKEKEKDEKKEKEKEEDVVVEKTVTFKEKESGAVNAPSPPKKVEDKQSPIVPIHAPPTLPNPVMDEPQPQPMLDIETRTTIIIPSTFIPTEKPHRPRLWGGGGFDPRPRPPPPVARSRKSKGKKAGRGQPSPGLLPQQSGLVPPSLNELTKSSRSHTRNRRPRRVYTDDSDIFLCAIHSGWLTWSGARRARARGLDVRIDVRVLRCAGAGAANVFARGLGVLGANTESPGVVKEEIVGRFVGGYGERCFNPLGKTGKTVKEDEEDDDDDDLENADKIDDVDDDGRGLVSAGWGTGHDGSAIEIIGVEFVERSTGHAASGLGRRNRSQRMLEYAERRASILGVSSAPSASSQCASPTARLAGRKRRRGQWDAWPVQPRRLPNASVLDVIQEVHDEEDEEEDRHVPKRLRTSKDEDRLMDVRTMVFGMGATGDLCVGYKYLPSMLEELLFPSPRPTPSETRKRRRPTDDTDVEMADADSPYNGLASEETAEPPRPIILETAKERYLLSPSVLPKPSTPTSAVSSQQGANKQPILYDIGLVLEAEVVVEEETVPIDTSGPASAITGSEQPESAIEKTGGESRTEREKEIETAEDIVMSNSEVGDDVAAPTKAEDSLATTTEIDKDSGKPTSPDDDSVGITVSVQPGSPARANDETSDAKLKAEDTAQPSQEQEAAIPGRPASPSRHPPLEPLPTSPLALSETNAQSNLTTPSLRLIPKPFAPTPLPTVPPPHLSAHSRHRHTFSTATVVLIDEETGLEIEPAKPQFAVQMLQTNLTKGMFRFADDGVYVRDDVVMMNGAEGSGEEVPSEWVIQVKNWKWAPKNARAVIN</sequence>
<evidence type="ECO:0000313" key="2">
    <source>
        <dbReference type="EMBL" id="PPQ64360.1"/>
    </source>
</evidence>
<feature type="compositionally biased region" description="Basic and acidic residues" evidence="1">
    <location>
        <begin position="709"/>
        <end position="722"/>
    </location>
</feature>
<gene>
    <name evidence="2" type="ORF">CVT24_008429</name>
</gene>
<reference evidence="2 3" key="1">
    <citation type="journal article" date="2018" name="Evol. Lett.">
        <title>Horizontal gene cluster transfer increased hallucinogenic mushroom diversity.</title>
        <authorList>
            <person name="Reynolds H.T."/>
            <person name="Vijayakumar V."/>
            <person name="Gluck-Thaler E."/>
            <person name="Korotkin H.B."/>
            <person name="Matheny P.B."/>
            <person name="Slot J.C."/>
        </authorList>
    </citation>
    <scope>NUCLEOTIDE SEQUENCE [LARGE SCALE GENOMIC DNA]</scope>
    <source>
        <strain evidence="2 3">2629</strain>
    </source>
</reference>
<feature type="compositionally biased region" description="Low complexity" evidence="1">
    <location>
        <begin position="406"/>
        <end position="418"/>
    </location>
</feature>
<feature type="compositionally biased region" description="Basic residues" evidence="1">
    <location>
        <begin position="214"/>
        <end position="224"/>
    </location>
</feature>
<feature type="compositionally biased region" description="Pro residues" evidence="1">
    <location>
        <begin position="777"/>
        <end position="790"/>
    </location>
</feature>
<evidence type="ECO:0000256" key="1">
    <source>
        <dbReference type="SAM" id="MobiDB-lite"/>
    </source>
</evidence>
<feature type="region of interest" description="Disordered" evidence="1">
    <location>
        <begin position="508"/>
        <end position="549"/>
    </location>
</feature>
<accession>A0A409VEH1</accession>
<name>A0A409VEH1_9AGAR</name>
<keyword evidence="3" id="KW-1185">Reference proteome</keyword>
<comment type="caution">
    <text evidence="2">The sequence shown here is derived from an EMBL/GenBank/DDBJ whole genome shotgun (WGS) entry which is preliminary data.</text>
</comment>
<feature type="compositionally biased region" description="Basic and acidic residues" evidence="1">
    <location>
        <begin position="631"/>
        <end position="648"/>
    </location>
</feature>
<feature type="compositionally biased region" description="Pro residues" evidence="1">
    <location>
        <begin position="743"/>
        <end position="752"/>
    </location>
</feature>
<feature type="region of interest" description="Disordered" evidence="1">
    <location>
        <begin position="771"/>
        <end position="796"/>
    </location>
</feature>
<protein>
    <submittedName>
        <fullName evidence="2">Uncharacterized protein</fullName>
    </submittedName>
</protein>
<dbReference type="AlphaFoldDB" id="A0A409VEH1"/>
<feature type="region of interest" description="Disordered" evidence="1">
    <location>
        <begin position="610"/>
        <end position="755"/>
    </location>
</feature>
<dbReference type="Proteomes" id="UP000284842">
    <property type="component" value="Unassembled WGS sequence"/>
</dbReference>
<feature type="compositionally biased region" description="Basic residues" evidence="1">
    <location>
        <begin position="177"/>
        <end position="187"/>
    </location>
</feature>
<dbReference type="EMBL" id="NHTK01006087">
    <property type="protein sequence ID" value="PPQ64360.1"/>
    <property type="molecule type" value="Genomic_DNA"/>
</dbReference>
<feature type="compositionally biased region" description="Acidic residues" evidence="1">
    <location>
        <begin position="322"/>
        <end position="343"/>
    </location>
</feature>
<feature type="region of interest" description="Disordered" evidence="1">
    <location>
        <begin position="313"/>
        <end position="343"/>
    </location>
</feature>
<feature type="region of interest" description="Disordered" evidence="1">
    <location>
        <begin position="406"/>
        <end position="428"/>
    </location>
</feature>
<evidence type="ECO:0000313" key="3">
    <source>
        <dbReference type="Proteomes" id="UP000284842"/>
    </source>
</evidence>
<organism evidence="2 3">
    <name type="scientific">Panaeolus cyanescens</name>
    <dbReference type="NCBI Taxonomy" id="181874"/>
    <lineage>
        <taxon>Eukaryota</taxon>
        <taxon>Fungi</taxon>
        <taxon>Dikarya</taxon>
        <taxon>Basidiomycota</taxon>
        <taxon>Agaricomycotina</taxon>
        <taxon>Agaricomycetes</taxon>
        <taxon>Agaricomycetidae</taxon>
        <taxon>Agaricales</taxon>
        <taxon>Agaricineae</taxon>
        <taxon>Galeropsidaceae</taxon>
        <taxon>Panaeolus</taxon>
    </lineage>
</organism>
<dbReference type="PANTHER" id="PTHR24216">
    <property type="entry name" value="PAXILLIN-RELATED"/>
    <property type="match status" value="1"/>
</dbReference>
<dbReference type="PANTHER" id="PTHR24216:SF65">
    <property type="entry name" value="PAXILLIN-LIKE PROTEIN 1"/>
    <property type="match status" value="1"/>
</dbReference>
<feature type="region of interest" description="Disordered" evidence="1">
    <location>
        <begin position="1"/>
        <end position="131"/>
    </location>
</feature>
<proteinExistence type="predicted"/>
<feature type="region of interest" description="Disordered" evidence="1">
    <location>
        <begin position="147"/>
        <end position="224"/>
    </location>
</feature>
<dbReference type="STRING" id="181874.A0A409VEH1"/>
<dbReference type="InParanoid" id="A0A409VEH1"/>